<sequence>MPVMDGMVYHTSESRFLVLTKQAPTTRGLLTGQACVRADTSAEVTAHESCASFLPFFVIVGNHGWAAWQGRSTAQSKARHLMAGSRIVFTHATNFEQLSIQVGQHLQSASGLSSGRLLAKKVTRHCSSTDVFFGLSLQRQMHHYCVCVMFLVSRQFFRCSVAAPRHALLTTSITRQSAAIEPCREDDGRAAHATHYGAPCAAIWCRPGCHFIPRMKSWAA</sequence>
<evidence type="ECO:0000313" key="1">
    <source>
        <dbReference type="EMBL" id="CAD8283549.1"/>
    </source>
</evidence>
<dbReference type="EMBL" id="HBEC01007889">
    <property type="protein sequence ID" value="CAD8283549.1"/>
    <property type="molecule type" value="Transcribed_RNA"/>
</dbReference>
<protein>
    <submittedName>
        <fullName evidence="1">Uncharacterized protein</fullName>
    </submittedName>
</protein>
<organism evidence="1">
    <name type="scientific">Chlamydomonas euryale</name>
    <dbReference type="NCBI Taxonomy" id="1486919"/>
    <lineage>
        <taxon>Eukaryota</taxon>
        <taxon>Viridiplantae</taxon>
        <taxon>Chlorophyta</taxon>
        <taxon>core chlorophytes</taxon>
        <taxon>Chlorophyceae</taxon>
        <taxon>CS clade</taxon>
        <taxon>Chlamydomonadales</taxon>
        <taxon>Chlamydomonadaceae</taxon>
        <taxon>Chlamydomonas</taxon>
    </lineage>
</organism>
<proteinExistence type="predicted"/>
<accession>A0A7R9V5B5</accession>
<gene>
    <name evidence="1" type="ORF">CEUR00632_LOCUS3584</name>
</gene>
<name>A0A7R9V5B5_9CHLO</name>
<reference evidence="1" key="1">
    <citation type="submission" date="2021-01" db="EMBL/GenBank/DDBJ databases">
        <authorList>
            <person name="Corre E."/>
            <person name="Pelletier E."/>
            <person name="Niang G."/>
            <person name="Scheremetjew M."/>
            <person name="Finn R."/>
            <person name="Kale V."/>
            <person name="Holt S."/>
            <person name="Cochrane G."/>
            <person name="Meng A."/>
            <person name="Brown T."/>
            <person name="Cohen L."/>
        </authorList>
    </citation>
    <scope>NUCLEOTIDE SEQUENCE</scope>
    <source>
        <strain evidence="1">CCMP219</strain>
    </source>
</reference>
<dbReference type="AlphaFoldDB" id="A0A7R9V5B5"/>